<proteinExistence type="predicted"/>
<dbReference type="InterPro" id="IPR039803">
    <property type="entry name" value="MTMR14_PH-GRAM"/>
</dbReference>
<sequence length="296" mass="34064">MEEIKQEDIHDLLEHFCRCLYKAAEADSKSRDVMQRCLKLVTLDYSHVVISNSEGELSANYPSHLIILEYEHPSTNVSGALRPMEPPRTTGTIYENMHDPTRLRDLFLKSRFARCRARFPLPVILYRGKHICRSSTLSGGPEIYGRSGLDYLFSVTEANAEDGDEELMGAVQTQRDWQLFDKVRSQDIRLLKTLNVGTIIDFMVEKKKVKFGMNVTSSEKVDKENRYSDFTIVSLPYPGCEFFKEYRDNDYVAEDLVFDWTQSHVDAVIGVPDDAVSSQLKIDWEKYKVMGIVCYI</sequence>
<dbReference type="PANTHER" id="PTHR13524:SF2">
    <property type="entry name" value="MYOTUBULARIN-RELATED PROTEIN 14"/>
    <property type="match status" value="1"/>
</dbReference>
<dbReference type="EMBL" id="NEVH01008217">
    <property type="protein sequence ID" value="PNF34451.1"/>
    <property type="molecule type" value="Genomic_DNA"/>
</dbReference>
<name>A0A2J7R0T7_9NEOP</name>
<evidence type="ECO:0000313" key="1">
    <source>
        <dbReference type="EMBL" id="PNF34451.1"/>
    </source>
</evidence>
<accession>A0A2J7R0T7</accession>
<comment type="caution">
    <text evidence="1">The sequence shown here is derived from an EMBL/GenBank/DDBJ whole genome shotgun (WGS) entry which is preliminary data.</text>
</comment>
<protein>
    <submittedName>
        <fullName evidence="1">Uncharacterized protein</fullName>
    </submittedName>
</protein>
<dbReference type="PANTHER" id="PTHR13524">
    <property type="entry name" value="MYOTUBULARIN-RELATED"/>
    <property type="match status" value="1"/>
</dbReference>
<dbReference type="InterPro" id="IPR039802">
    <property type="entry name" value="MTMR14"/>
</dbReference>
<organism evidence="1 2">
    <name type="scientific">Cryptotermes secundus</name>
    <dbReference type="NCBI Taxonomy" id="105785"/>
    <lineage>
        <taxon>Eukaryota</taxon>
        <taxon>Metazoa</taxon>
        <taxon>Ecdysozoa</taxon>
        <taxon>Arthropoda</taxon>
        <taxon>Hexapoda</taxon>
        <taxon>Insecta</taxon>
        <taxon>Pterygota</taxon>
        <taxon>Neoptera</taxon>
        <taxon>Polyneoptera</taxon>
        <taxon>Dictyoptera</taxon>
        <taxon>Blattodea</taxon>
        <taxon>Blattoidea</taxon>
        <taxon>Termitoidae</taxon>
        <taxon>Kalotermitidae</taxon>
        <taxon>Cryptotermitinae</taxon>
        <taxon>Cryptotermes</taxon>
    </lineage>
</organism>
<dbReference type="AlphaFoldDB" id="A0A2J7R0T7"/>
<dbReference type="Proteomes" id="UP000235965">
    <property type="component" value="Unassembled WGS sequence"/>
</dbReference>
<gene>
    <name evidence="1" type="ORF">B7P43_G11254</name>
</gene>
<keyword evidence="2" id="KW-1185">Reference proteome</keyword>
<dbReference type="SUPFAM" id="SSF52799">
    <property type="entry name" value="(Phosphotyrosine protein) phosphatases II"/>
    <property type="match status" value="1"/>
</dbReference>
<reference evidence="1 2" key="1">
    <citation type="submission" date="2017-12" db="EMBL/GenBank/DDBJ databases">
        <title>Hemimetabolous genomes reveal molecular basis of termite eusociality.</title>
        <authorList>
            <person name="Harrison M.C."/>
            <person name="Jongepier E."/>
            <person name="Robertson H.M."/>
            <person name="Arning N."/>
            <person name="Bitard-Feildel T."/>
            <person name="Chao H."/>
            <person name="Childers C.P."/>
            <person name="Dinh H."/>
            <person name="Doddapaneni H."/>
            <person name="Dugan S."/>
            <person name="Gowin J."/>
            <person name="Greiner C."/>
            <person name="Han Y."/>
            <person name="Hu H."/>
            <person name="Hughes D.S.T."/>
            <person name="Huylmans A.-K."/>
            <person name="Kemena C."/>
            <person name="Kremer L.P.M."/>
            <person name="Lee S.L."/>
            <person name="Lopez-Ezquerra A."/>
            <person name="Mallet L."/>
            <person name="Monroy-Kuhn J.M."/>
            <person name="Moser A."/>
            <person name="Murali S.C."/>
            <person name="Muzny D.M."/>
            <person name="Otani S."/>
            <person name="Piulachs M.-D."/>
            <person name="Poelchau M."/>
            <person name="Qu J."/>
            <person name="Schaub F."/>
            <person name="Wada-Katsumata A."/>
            <person name="Worley K.C."/>
            <person name="Xie Q."/>
            <person name="Ylla G."/>
            <person name="Poulsen M."/>
            <person name="Gibbs R.A."/>
            <person name="Schal C."/>
            <person name="Richards S."/>
            <person name="Belles X."/>
            <person name="Korb J."/>
            <person name="Bornberg-Bauer E."/>
        </authorList>
    </citation>
    <scope>NUCLEOTIDE SEQUENCE [LARGE SCALE GENOMIC DNA]</scope>
    <source>
        <tissue evidence="1">Whole body</tissue>
    </source>
</reference>
<dbReference type="CDD" id="cd13213">
    <property type="entry name" value="PH-GRAM_MTMR14"/>
    <property type="match status" value="1"/>
</dbReference>
<evidence type="ECO:0000313" key="2">
    <source>
        <dbReference type="Proteomes" id="UP000235965"/>
    </source>
</evidence>
<dbReference type="InterPro" id="IPR029021">
    <property type="entry name" value="Prot-tyrosine_phosphatase-like"/>
</dbReference>
<dbReference type="OrthoDB" id="2408718at2759"/>
<dbReference type="GO" id="GO:0004438">
    <property type="term" value="F:phosphatidylinositol-3-phosphate phosphatase activity"/>
    <property type="evidence" value="ECO:0007669"/>
    <property type="project" value="InterPro"/>
</dbReference>